<dbReference type="InterPro" id="IPR041370">
    <property type="entry name" value="Mlase_EEF1AKMT1/ZCCHC4"/>
</dbReference>
<comment type="similarity">
    <text evidence="3">Belongs to the ZCCHC4 family.</text>
</comment>
<accession>A0A3B5R1N7</accession>
<keyword evidence="18" id="KW-1185">Reference proteome</keyword>
<sequence>MEISEANMDSFGIEVILPEEGKTAPRCPHGPTLLFEKVDNGGSKGRRFYACSACRDRKDCSFFQWEDEKVSKARMLAREAEMLSKRPRFTQQECCSRFVQFASLPFIEKKFCEDCQILLLPAEHSAHSAHRTTAVTAAQLRRPSILLRPLDNKKSNAQYLFTDRSAHFLLDTLVGLGYKKVLCVGTPRLQELIKLRNLEPMKSLLLDIDFRYAQFYSQDEFCHYNMFNHHFFGGEASRAVLDAFLTEADGEQVVMVADPPFGGLVKPLANSFSLISQTWKKLRNSGDSNIDIPIIWIFPYFFEPRILECLPALTMLDYQVDYDNHPLYKHGKTGRRQSPVRLFTNILPKQVVLPREEGYRFCSMCQRYVCSLNKHCTKCNLCPSKDGREWKHCSACGKCVKPSWSHCTSCGRCALPDHPCRQGDGGNGCFSCGSLEHQRKACPLRDMRRKNREMVNAWFAERAHTIQPSVPKENCSQQRTHQSSSDLCPSSNSTTLLDNCCPSPATVPSPAPGTPTRKISASEFDRPLRPIVVKDSEGSLTFLSDSEREPVPLCGSVMGEGGGDDGSGREVDRCTRLLELVKEVSSYLDVTALCHKIFLHINELITADRYSLFLVGTFNCRSTINYI</sequence>
<evidence type="ECO:0000259" key="16">
    <source>
        <dbReference type="PROSITE" id="PS51999"/>
    </source>
</evidence>
<keyword evidence="11" id="KW-0539">Nucleus</keyword>
<dbReference type="Pfam" id="PF06839">
    <property type="entry name" value="Zn_ribbon_GRF"/>
    <property type="match status" value="1"/>
</dbReference>
<evidence type="ECO:0000256" key="2">
    <source>
        <dbReference type="ARBA" id="ARBA00004604"/>
    </source>
</evidence>
<dbReference type="PROSITE" id="PS00092">
    <property type="entry name" value="N6_MTASE"/>
    <property type="match status" value="1"/>
</dbReference>
<evidence type="ECO:0000256" key="6">
    <source>
        <dbReference type="ARBA" id="ARBA00022679"/>
    </source>
</evidence>
<keyword evidence="5" id="KW-0489">Methyltransferase</keyword>
<reference evidence="18" key="1">
    <citation type="submission" date="2012-01" db="EMBL/GenBank/DDBJ databases">
        <authorList>
            <person name="Walter R."/>
            <person name="Schartl M."/>
            <person name="Warren W."/>
        </authorList>
    </citation>
    <scope>NUCLEOTIDE SEQUENCE [LARGE SCALE GENOMIC DNA]</scope>
    <source>
        <strain evidence="18">JP 163 A</strain>
    </source>
</reference>
<dbReference type="InterPro" id="IPR002052">
    <property type="entry name" value="DNA_methylase_N6_adenine_CS"/>
</dbReference>
<dbReference type="PANTHER" id="PTHR13493:SF3">
    <property type="entry name" value="RRNA N6-ADENOSINE-METHYLTRANSFERASE ZCCHC4"/>
    <property type="match status" value="1"/>
</dbReference>
<reference evidence="17" key="3">
    <citation type="submission" date="2025-08" db="UniProtKB">
        <authorList>
            <consortium name="Ensembl"/>
        </authorList>
    </citation>
    <scope>IDENTIFICATION</scope>
    <source>
        <strain evidence="17">JP 163 A</strain>
    </source>
</reference>
<dbReference type="GeneTree" id="ENSGT00940000155475"/>
<dbReference type="Gene3D" id="3.30.450.40">
    <property type="match status" value="2"/>
</dbReference>
<evidence type="ECO:0000313" key="18">
    <source>
        <dbReference type="Proteomes" id="UP000002852"/>
    </source>
</evidence>
<evidence type="ECO:0000256" key="9">
    <source>
        <dbReference type="ARBA" id="ARBA00022771"/>
    </source>
</evidence>
<comment type="function">
    <text evidence="13">rRNA N6-methyltransferase that specifically methylates the adenine in position 4220 of 28S rRNA. N6-methylation of adenine(4220) in 28S rRNA is required for translation.</text>
</comment>
<dbReference type="GO" id="GO:0003676">
    <property type="term" value="F:nucleic acid binding"/>
    <property type="evidence" value="ECO:0007669"/>
    <property type="project" value="InterPro"/>
</dbReference>
<evidence type="ECO:0000256" key="13">
    <source>
        <dbReference type="ARBA" id="ARBA00046086"/>
    </source>
</evidence>
<keyword evidence="8" id="KW-0479">Metal-binding</keyword>
<dbReference type="GO" id="GO:0008270">
    <property type="term" value="F:zinc ion binding"/>
    <property type="evidence" value="ECO:0007669"/>
    <property type="project" value="UniProtKB-KW"/>
</dbReference>
<proteinExistence type="inferred from homology"/>
<evidence type="ECO:0000256" key="11">
    <source>
        <dbReference type="ARBA" id="ARBA00023242"/>
    </source>
</evidence>
<feature type="domain" description="GRF-type" evidence="16">
    <location>
        <begin position="27"/>
        <end position="69"/>
    </location>
</feature>
<evidence type="ECO:0000256" key="14">
    <source>
        <dbReference type="ARBA" id="ARBA00049767"/>
    </source>
</evidence>
<evidence type="ECO:0000256" key="7">
    <source>
        <dbReference type="ARBA" id="ARBA00022691"/>
    </source>
</evidence>
<dbReference type="Pfam" id="PF10237">
    <property type="entry name" value="N6-adenineMlase"/>
    <property type="match status" value="1"/>
</dbReference>
<name>A0A3B5R1N7_XIPMA</name>
<protein>
    <recommendedName>
        <fullName evidence="14">rRNA N(6)-adenosine-methyltransferase ZCCHC4</fullName>
    </recommendedName>
    <alternativeName>
        <fullName evidence="12">Zinc finger CCHC domain-containing protein 4</fullName>
    </alternativeName>
</protein>
<evidence type="ECO:0000256" key="15">
    <source>
        <dbReference type="PROSITE-ProRule" id="PRU01343"/>
    </source>
</evidence>
<keyword evidence="4" id="KW-0963">Cytoplasm</keyword>
<comment type="subcellular location">
    <subcellularLocation>
        <location evidence="1">Cytoplasm</location>
    </subcellularLocation>
    <subcellularLocation>
        <location evidence="2">Nucleus</location>
        <location evidence="2">Nucleolus</location>
    </subcellularLocation>
</comment>
<dbReference type="Proteomes" id="UP000002852">
    <property type="component" value="Unassembled WGS sequence"/>
</dbReference>
<keyword evidence="10" id="KW-0862">Zinc</keyword>
<dbReference type="PROSITE" id="PS50216">
    <property type="entry name" value="DHHC"/>
    <property type="match status" value="1"/>
</dbReference>
<dbReference type="PROSITE" id="PS51999">
    <property type="entry name" value="ZF_GRF"/>
    <property type="match status" value="1"/>
</dbReference>
<dbReference type="InterPro" id="IPR039846">
    <property type="entry name" value="ZCCHC4"/>
</dbReference>
<reference evidence="17" key="4">
    <citation type="submission" date="2025-09" db="UniProtKB">
        <authorList>
            <consortium name="Ensembl"/>
        </authorList>
    </citation>
    <scope>IDENTIFICATION</scope>
    <source>
        <strain evidence="17">JP 163 A</strain>
    </source>
</reference>
<dbReference type="Ensembl" id="ENSXMAT00000038660.1">
    <property type="protein sequence ID" value="ENSXMAP00000037239.1"/>
    <property type="gene ID" value="ENSXMAG00000019230.2"/>
</dbReference>
<dbReference type="AlphaFoldDB" id="A0A3B5R1N7"/>
<dbReference type="PANTHER" id="PTHR13493">
    <property type="entry name" value="ZINC FINGER CCHC DOMAIN-CONTAINING"/>
    <property type="match status" value="1"/>
</dbReference>
<dbReference type="GO" id="GO:0008988">
    <property type="term" value="F:rRNA (adenine-N6-)-methyltransferase activity"/>
    <property type="evidence" value="ECO:0007669"/>
    <property type="project" value="InterPro"/>
</dbReference>
<evidence type="ECO:0000256" key="12">
    <source>
        <dbReference type="ARBA" id="ARBA00032078"/>
    </source>
</evidence>
<keyword evidence="6" id="KW-0808">Transferase</keyword>
<dbReference type="InterPro" id="IPR029016">
    <property type="entry name" value="GAF-like_dom_sf"/>
</dbReference>
<evidence type="ECO:0000313" key="17">
    <source>
        <dbReference type="Ensembl" id="ENSXMAP00000037239.1"/>
    </source>
</evidence>
<evidence type="ECO:0000256" key="10">
    <source>
        <dbReference type="ARBA" id="ARBA00022833"/>
    </source>
</evidence>
<dbReference type="GO" id="GO:0005730">
    <property type="term" value="C:nucleolus"/>
    <property type="evidence" value="ECO:0007669"/>
    <property type="project" value="UniProtKB-SubCell"/>
</dbReference>
<evidence type="ECO:0000256" key="3">
    <source>
        <dbReference type="ARBA" id="ARBA00008246"/>
    </source>
</evidence>
<dbReference type="GO" id="GO:0005737">
    <property type="term" value="C:cytoplasm"/>
    <property type="evidence" value="ECO:0007669"/>
    <property type="project" value="UniProtKB-SubCell"/>
</dbReference>
<dbReference type="InterPro" id="IPR010666">
    <property type="entry name" value="Znf_GRF"/>
</dbReference>
<evidence type="ECO:0000256" key="4">
    <source>
        <dbReference type="ARBA" id="ARBA00022490"/>
    </source>
</evidence>
<reference evidence="18" key="2">
    <citation type="journal article" date="2013" name="Nat. Genet.">
        <title>The genome of the platyfish, Xiphophorus maculatus, provides insights into evolutionary adaptation and several complex traits.</title>
        <authorList>
            <person name="Schartl M."/>
            <person name="Walter R.B."/>
            <person name="Shen Y."/>
            <person name="Garcia T."/>
            <person name="Catchen J."/>
            <person name="Amores A."/>
            <person name="Braasch I."/>
            <person name="Chalopin D."/>
            <person name="Volff J.N."/>
            <person name="Lesch K.P."/>
            <person name="Bisazza A."/>
            <person name="Minx P."/>
            <person name="Hillier L."/>
            <person name="Wilson R.K."/>
            <person name="Fuerstenberg S."/>
            <person name="Boore J."/>
            <person name="Searle S."/>
            <person name="Postlethwait J.H."/>
            <person name="Warren W.C."/>
        </authorList>
    </citation>
    <scope>NUCLEOTIDE SEQUENCE [LARGE SCALE GENOMIC DNA]</scope>
    <source>
        <strain evidence="18">JP 163 A</strain>
    </source>
</reference>
<evidence type="ECO:0000256" key="5">
    <source>
        <dbReference type="ARBA" id="ARBA00022603"/>
    </source>
</evidence>
<organism evidence="17 18">
    <name type="scientific">Xiphophorus maculatus</name>
    <name type="common">Southern platyfish</name>
    <name type="synonym">Platypoecilus maculatus</name>
    <dbReference type="NCBI Taxonomy" id="8083"/>
    <lineage>
        <taxon>Eukaryota</taxon>
        <taxon>Metazoa</taxon>
        <taxon>Chordata</taxon>
        <taxon>Craniata</taxon>
        <taxon>Vertebrata</taxon>
        <taxon>Euteleostomi</taxon>
        <taxon>Actinopterygii</taxon>
        <taxon>Neopterygii</taxon>
        <taxon>Teleostei</taxon>
        <taxon>Neoteleostei</taxon>
        <taxon>Acanthomorphata</taxon>
        <taxon>Ovalentaria</taxon>
        <taxon>Atherinomorphae</taxon>
        <taxon>Cyprinodontiformes</taxon>
        <taxon>Poeciliidae</taxon>
        <taxon>Poeciliinae</taxon>
        <taxon>Xiphophorus</taxon>
    </lineage>
</organism>
<keyword evidence="9 15" id="KW-0863">Zinc-finger</keyword>
<evidence type="ECO:0000256" key="8">
    <source>
        <dbReference type="ARBA" id="ARBA00022723"/>
    </source>
</evidence>
<evidence type="ECO:0000256" key="1">
    <source>
        <dbReference type="ARBA" id="ARBA00004496"/>
    </source>
</evidence>
<keyword evidence="7" id="KW-0949">S-adenosyl-L-methionine</keyword>